<keyword evidence="1" id="KW-0812">Transmembrane</keyword>
<keyword evidence="1" id="KW-1133">Transmembrane helix</keyword>
<evidence type="ECO:0000313" key="3">
    <source>
        <dbReference type="Proteomes" id="UP000294614"/>
    </source>
</evidence>
<sequence length="78" mass="8919">MKKYTFTFSILTLFAALTLLLSVFLMGNFFIRGMKQAYRITENKISEANRTISNTLTETISQHQQVFPFCCISTPTTV</sequence>
<evidence type="ECO:0000313" key="2">
    <source>
        <dbReference type="EMBL" id="TCK61911.1"/>
    </source>
</evidence>
<comment type="caution">
    <text evidence="2">The sequence shown here is derived from an EMBL/GenBank/DDBJ whole genome shotgun (WGS) entry which is preliminary data.</text>
</comment>
<keyword evidence="3" id="KW-1185">Reference proteome</keyword>
<gene>
    <name evidence="2" type="ORF">C8D98_0418</name>
</gene>
<accession>A0A4V2PSA2</accession>
<name>A0A4V2PSA2_9BACT</name>
<dbReference type="RefSeq" id="WP_132871579.1">
    <property type="nucleotide sequence ID" value="NZ_JBLJBI010000014.1"/>
</dbReference>
<proteinExistence type="predicted"/>
<dbReference type="EMBL" id="SMGG01000003">
    <property type="protein sequence ID" value="TCK61911.1"/>
    <property type="molecule type" value="Genomic_DNA"/>
</dbReference>
<dbReference type="Proteomes" id="UP000294614">
    <property type="component" value="Unassembled WGS sequence"/>
</dbReference>
<evidence type="ECO:0000256" key="1">
    <source>
        <dbReference type="SAM" id="Phobius"/>
    </source>
</evidence>
<feature type="transmembrane region" description="Helical" evidence="1">
    <location>
        <begin position="6"/>
        <end position="31"/>
    </location>
</feature>
<keyword evidence="1" id="KW-0472">Membrane</keyword>
<reference evidence="2 3" key="1">
    <citation type="submission" date="2019-03" db="EMBL/GenBank/DDBJ databases">
        <title>Genomic Encyclopedia of Type Strains, Phase IV (KMG-IV): sequencing the most valuable type-strain genomes for metagenomic binning, comparative biology and taxonomic classification.</title>
        <authorList>
            <person name="Goeker M."/>
        </authorList>
    </citation>
    <scope>NUCLEOTIDE SEQUENCE [LARGE SCALE GENOMIC DNA]</scope>
    <source>
        <strain evidence="2 3">DSM 24984</strain>
    </source>
</reference>
<organism evidence="2 3">
    <name type="scientific">Seleniivibrio woodruffii</name>
    <dbReference type="NCBI Taxonomy" id="1078050"/>
    <lineage>
        <taxon>Bacteria</taxon>
        <taxon>Pseudomonadati</taxon>
        <taxon>Deferribacterota</taxon>
        <taxon>Deferribacteres</taxon>
        <taxon>Deferribacterales</taxon>
        <taxon>Geovibrionaceae</taxon>
        <taxon>Seleniivibrio</taxon>
    </lineage>
</organism>
<dbReference type="AlphaFoldDB" id="A0A4V2PSA2"/>
<protein>
    <submittedName>
        <fullName evidence="2">Uncharacterized protein</fullName>
    </submittedName>
</protein>